<dbReference type="SUPFAM" id="SSF53474">
    <property type="entry name" value="alpha/beta-Hydrolases"/>
    <property type="match status" value="1"/>
</dbReference>
<dbReference type="STRING" id="334426.A0A158PLM2"/>
<dbReference type="InterPro" id="IPR002921">
    <property type="entry name" value="Fungal_lipase-type"/>
</dbReference>
<organism evidence="4">
    <name type="scientific">Angiostrongylus costaricensis</name>
    <name type="common">Nematode worm</name>
    <dbReference type="NCBI Taxonomy" id="334426"/>
    <lineage>
        <taxon>Eukaryota</taxon>
        <taxon>Metazoa</taxon>
        <taxon>Ecdysozoa</taxon>
        <taxon>Nematoda</taxon>
        <taxon>Chromadorea</taxon>
        <taxon>Rhabditida</taxon>
        <taxon>Rhabditina</taxon>
        <taxon>Rhabditomorpha</taxon>
        <taxon>Strongyloidea</taxon>
        <taxon>Metastrongylidae</taxon>
        <taxon>Angiostrongylus</taxon>
    </lineage>
</organism>
<reference evidence="4" key="1">
    <citation type="submission" date="2016-04" db="UniProtKB">
        <authorList>
            <consortium name="WormBaseParasite"/>
        </authorList>
    </citation>
    <scope>IDENTIFICATION</scope>
</reference>
<accession>A0A158PLM2</accession>
<name>A0A158PLM2_ANGCS</name>
<evidence type="ECO:0000259" key="1">
    <source>
        <dbReference type="Pfam" id="PF01764"/>
    </source>
</evidence>
<dbReference type="Pfam" id="PF01764">
    <property type="entry name" value="Lipase_3"/>
    <property type="match status" value="1"/>
</dbReference>
<evidence type="ECO:0000313" key="4">
    <source>
        <dbReference type="WBParaSite" id="ACOC_0001153201-mRNA-1"/>
    </source>
</evidence>
<dbReference type="GO" id="GO:0006629">
    <property type="term" value="P:lipid metabolic process"/>
    <property type="evidence" value="ECO:0007669"/>
    <property type="project" value="InterPro"/>
</dbReference>
<proteinExistence type="predicted"/>
<dbReference type="Gene3D" id="3.40.50.1820">
    <property type="entry name" value="alpha/beta hydrolase"/>
    <property type="match status" value="1"/>
</dbReference>
<evidence type="ECO:0000313" key="3">
    <source>
        <dbReference type="Proteomes" id="UP000267027"/>
    </source>
</evidence>
<protein>
    <submittedName>
        <fullName evidence="4">Lipase_3 domain-containing protein</fullName>
    </submittedName>
</protein>
<evidence type="ECO:0000313" key="2">
    <source>
        <dbReference type="EMBL" id="VDM63118.1"/>
    </source>
</evidence>
<dbReference type="InterPro" id="IPR029058">
    <property type="entry name" value="AB_hydrolase_fold"/>
</dbReference>
<dbReference type="PANTHER" id="PTHR45908:SF8">
    <property type="entry name" value="FUNGAL LIPASE-LIKE DOMAIN-CONTAINING PROTEIN"/>
    <property type="match status" value="1"/>
</dbReference>
<dbReference type="OrthoDB" id="5866690at2759"/>
<dbReference type="EMBL" id="UYYA01004719">
    <property type="protein sequence ID" value="VDM63118.1"/>
    <property type="molecule type" value="Genomic_DNA"/>
</dbReference>
<dbReference type="PANTHER" id="PTHR45908">
    <property type="entry name" value="PROTEIN CBG11750-RELATED"/>
    <property type="match status" value="1"/>
</dbReference>
<reference evidence="2 3" key="2">
    <citation type="submission" date="2018-11" db="EMBL/GenBank/DDBJ databases">
        <authorList>
            <consortium name="Pathogen Informatics"/>
        </authorList>
    </citation>
    <scope>NUCLEOTIDE SEQUENCE [LARGE SCALE GENOMIC DNA]</scope>
    <source>
        <strain evidence="2 3">Costa Rica</strain>
    </source>
</reference>
<feature type="domain" description="Fungal lipase-type" evidence="1">
    <location>
        <begin position="126"/>
        <end position="173"/>
    </location>
</feature>
<dbReference type="WBParaSite" id="ACOC_0001153201-mRNA-1">
    <property type="protein sequence ID" value="ACOC_0001153201-mRNA-1"/>
    <property type="gene ID" value="ACOC_0001153201"/>
</dbReference>
<dbReference type="Proteomes" id="UP000267027">
    <property type="component" value="Unassembled WGS sequence"/>
</dbReference>
<dbReference type="AlphaFoldDB" id="A0A158PLM2"/>
<gene>
    <name evidence="2" type="ORF">ACOC_LOCUS11533</name>
</gene>
<dbReference type="OMA" id="NTTMDAT"/>
<sequence>MILLLWQFCYSTLSAPTPNATYLDVVARTKMLPLASAAYSKRPQDCLTNRFTNAVLKRRLNVECDPIKVDTCSGYSAILDDDKAYRPRLQSPWIAGGKVSKYFNTAFMALLDAGIKDDFNALISLGAVASLAASYIIAANLTFSGRVQLVTFGQPRTGDKDFAHAHDKQVFYYNNMREDATFKVCQADEDNECSDGLGITTSIFEHLHYFDVDVSHYGIHGCQ</sequence>
<keyword evidence="3" id="KW-1185">Reference proteome</keyword>